<evidence type="ECO:0000313" key="2">
    <source>
        <dbReference type="EMBL" id="PRY94863.1"/>
    </source>
</evidence>
<dbReference type="RefSeq" id="WP_158259333.1">
    <property type="nucleotide sequence ID" value="NZ_PVTT01000001.1"/>
</dbReference>
<gene>
    <name evidence="2" type="ORF">BCF33_0465</name>
</gene>
<name>A0A2T0X7G0_9RHOB</name>
<dbReference type="PROSITE" id="PS50943">
    <property type="entry name" value="HTH_CROC1"/>
    <property type="match status" value="1"/>
</dbReference>
<dbReference type="Proteomes" id="UP000238801">
    <property type="component" value="Unassembled WGS sequence"/>
</dbReference>
<feature type="domain" description="HTH cro/C1-type" evidence="1">
    <location>
        <begin position="11"/>
        <end position="65"/>
    </location>
</feature>
<protein>
    <recommendedName>
        <fullName evidence="1">HTH cro/C1-type domain-containing protein</fullName>
    </recommendedName>
</protein>
<accession>A0A2T0X7G0</accession>
<comment type="caution">
    <text evidence="2">The sequence shown here is derived from an EMBL/GenBank/DDBJ whole genome shotgun (WGS) entry which is preliminary data.</text>
</comment>
<dbReference type="CDD" id="cd00093">
    <property type="entry name" value="HTH_XRE"/>
    <property type="match status" value="1"/>
</dbReference>
<dbReference type="EMBL" id="PVTT01000001">
    <property type="protein sequence ID" value="PRY94863.1"/>
    <property type="molecule type" value="Genomic_DNA"/>
</dbReference>
<dbReference type="SMART" id="SM00530">
    <property type="entry name" value="HTH_XRE"/>
    <property type="match status" value="1"/>
</dbReference>
<keyword evidence="3" id="KW-1185">Reference proteome</keyword>
<dbReference type="Gene3D" id="1.10.260.40">
    <property type="entry name" value="lambda repressor-like DNA-binding domains"/>
    <property type="match status" value="1"/>
</dbReference>
<evidence type="ECO:0000259" key="1">
    <source>
        <dbReference type="PROSITE" id="PS50943"/>
    </source>
</evidence>
<reference evidence="2 3" key="1">
    <citation type="submission" date="2018-03" db="EMBL/GenBank/DDBJ databases">
        <title>Genomic Encyclopedia of Archaeal and Bacterial Type Strains, Phase II (KMG-II): from individual species to whole genera.</title>
        <authorList>
            <person name="Goeker M."/>
        </authorList>
    </citation>
    <scope>NUCLEOTIDE SEQUENCE [LARGE SCALE GENOMIC DNA]</scope>
    <source>
        <strain evidence="2 3">DSM 29318</strain>
    </source>
</reference>
<dbReference type="OrthoDB" id="7790108at2"/>
<organism evidence="2 3">
    <name type="scientific">Hasllibacter halocynthiae</name>
    <dbReference type="NCBI Taxonomy" id="595589"/>
    <lineage>
        <taxon>Bacteria</taxon>
        <taxon>Pseudomonadati</taxon>
        <taxon>Pseudomonadota</taxon>
        <taxon>Alphaproteobacteria</taxon>
        <taxon>Rhodobacterales</taxon>
        <taxon>Roseobacteraceae</taxon>
        <taxon>Hasllibacter</taxon>
    </lineage>
</organism>
<dbReference type="AlphaFoldDB" id="A0A2T0X7G0"/>
<proteinExistence type="predicted"/>
<dbReference type="SUPFAM" id="SSF47413">
    <property type="entry name" value="lambda repressor-like DNA-binding domains"/>
    <property type="match status" value="1"/>
</dbReference>
<dbReference type="Pfam" id="PF01381">
    <property type="entry name" value="HTH_3"/>
    <property type="match status" value="1"/>
</dbReference>
<sequence>MSAKGNAGPAIRRRRLALGLKQAELARSCGISPSYLNLIEHGRRRIGGPLLERAARALGVDPGGLEDGAEVEALRALAGSGSLPADEPADAFAARFPGWAAFTLRQAERIAAAEERLRALSDRIAHDPALATSLHEIVSAATAVRASASILAGDKVDPDWQRRFLRNIREDALRLGAAAEDLSGLLRPRGTDAEDGVVVTAREAAERWIAEGGTRPEGPAGEIAEALVALLEDAGDAEDGAADPFEGDGDPVRAVRRVGRQAGAGLILADGTGAPLLRLPPDGFGWPRAGPPCGLLPLFDALGDPGRPVTATLETPDGRLWTAHAAAARRWPFGADGPPVTEVAMALALGGGPSPRRAVGPGCRLCPRTDCPARRRPAISGAG</sequence>
<dbReference type="InterPro" id="IPR001387">
    <property type="entry name" value="Cro/C1-type_HTH"/>
</dbReference>
<dbReference type="GO" id="GO:0003677">
    <property type="term" value="F:DNA binding"/>
    <property type="evidence" value="ECO:0007669"/>
    <property type="project" value="InterPro"/>
</dbReference>
<dbReference type="InterPro" id="IPR010982">
    <property type="entry name" value="Lambda_DNA-bd_dom_sf"/>
</dbReference>
<evidence type="ECO:0000313" key="3">
    <source>
        <dbReference type="Proteomes" id="UP000238801"/>
    </source>
</evidence>